<name>A0A3D8J137_9HELI</name>
<keyword evidence="2" id="KW-1185">Reference proteome</keyword>
<reference evidence="1 2" key="1">
    <citation type="submission" date="2018-04" db="EMBL/GenBank/DDBJ databases">
        <title>Novel Campyloabacter and Helicobacter Species and Strains.</title>
        <authorList>
            <person name="Mannion A.J."/>
            <person name="Shen Z."/>
            <person name="Fox J.G."/>
        </authorList>
    </citation>
    <scope>NUCLEOTIDE SEQUENCE [LARGE SCALE GENOMIC DNA]</scope>
    <source>
        <strain evidence="1 2">MIT 04-9366</strain>
    </source>
</reference>
<dbReference type="EMBL" id="NXLV01000009">
    <property type="protein sequence ID" value="RDU70491.1"/>
    <property type="molecule type" value="Genomic_DNA"/>
</dbReference>
<evidence type="ECO:0008006" key="3">
    <source>
        <dbReference type="Google" id="ProtNLM"/>
    </source>
</evidence>
<organism evidence="1 2">
    <name type="scientific">Helicobacter brantae</name>
    <dbReference type="NCBI Taxonomy" id="375927"/>
    <lineage>
        <taxon>Bacteria</taxon>
        <taxon>Pseudomonadati</taxon>
        <taxon>Campylobacterota</taxon>
        <taxon>Epsilonproteobacteria</taxon>
        <taxon>Campylobacterales</taxon>
        <taxon>Helicobacteraceae</taxon>
        <taxon>Helicobacter</taxon>
    </lineage>
</organism>
<protein>
    <recommendedName>
        <fullName evidence="3">Conjugal transfer protein TraF</fullName>
    </recommendedName>
</protein>
<comment type="caution">
    <text evidence="1">The sequence shown here is derived from an EMBL/GenBank/DDBJ whole genome shotgun (WGS) entry which is preliminary data.</text>
</comment>
<dbReference type="InterPro" id="IPR032811">
    <property type="entry name" value="Put_conjugal_transfer"/>
</dbReference>
<dbReference type="Proteomes" id="UP000257045">
    <property type="component" value="Unassembled WGS sequence"/>
</dbReference>
<accession>A0A3D8J137</accession>
<dbReference type="AlphaFoldDB" id="A0A3D8J137"/>
<evidence type="ECO:0000313" key="2">
    <source>
        <dbReference type="Proteomes" id="UP000257045"/>
    </source>
</evidence>
<dbReference type="Pfam" id="PF13729">
    <property type="entry name" value="TraF_2"/>
    <property type="match status" value="1"/>
</dbReference>
<evidence type="ECO:0000313" key="1">
    <source>
        <dbReference type="EMBL" id="RDU70491.1"/>
    </source>
</evidence>
<proteinExistence type="predicted"/>
<sequence>MGNTSAGLGDSGVALRKSAWGIYYNPALLASDNRGKFGYSLGLGMEQRGLGDLLPALMDSNNGSFDVASLYQKLSDHPNNSLALFSQNGIVIQITGGVKEVPKLDSEGNPTEEMIEVRSNIGAFTMAAFLSAFGAGTISSSLTTNELTAQGGIDGLVLLEVPVGWGWRFEVGEGDLSIGGAVKYMGASSLDIALNGSINTSGETSLKFTKNSPSLTPSSSFGIDLGLLYSIYGFSVGVVAKNINVPTFELQNGTKFSIKPQFRAGLAYEFAEYFALTLDTDLAPNEFLFDSSYKTQMIGGGLLMDFKYIDLRFGLMGDMANKFDNGVILTGGINLLGFLDVAIQASTEMFSLKGYKIPNALVLKVGGSFTF</sequence>
<gene>
    <name evidence="1" type="ORF">CQA58_05475</name>
</gene>